<evidence type="ECO:0000313" key="2">
    <source>
        <dbReference type="Proteomes" id="UP000316598"/>
    </source>
</evidence>
<name>A0A5C5WRH5_9BACT</name>
<comment type="caution">
    <text evidence="1">The sequence shown here is derived from an EMBL/GenBank/DDBJ whole genome shotgun (WGS) entry which is preliminary data.</text>
</comment>
<gene>
    <name evidence="1" type="ORF">Pla22_11330</name>
</gene>
<dbReference type="Proteomes" id="UP000316598">
    <property type="component" value="Unassembled WGS sequence"/>
</dbReference>
<dbReference type="AlphaFoldDB" id="A0A5C5WRH5"/>
<dbReference type="EMBL" id="SJPI01000001">
    <property type="protein sequence ID" value="TWT53504.1"/>
    <property type="molecule type" value="Genomic_DNA"/>
</dbReference>
<dbReference type="InterPro" id="IPR007922">
    <property type="entry name" value="DciA-like"/>
</dbReference>
<proteinExistence type="predicted"/>
<dbReference type="PANTHER" id="PTHR36456:SF1">
    <property type="entry name" value="UPF0232 PROTEIN SCO3875"/>
    <property type="match status" value="1"/>
</dbReference>
<evidence type="ECO:0000313" key="1">
    <source>
        <dbReference type="EMBL" id="TWT53504.1"/>
    </source>
</evidence>
<dbReference type="Pfam" id="PF05258">
    <property type="entry name" value="DciA"/>
    <property type="match status" value="1"/>
</dbReference>
<reference evidence="1 2" key="1">
    <citation type="submission" date="2019-02" db="EMBL/GenBank/DDBJ databases">
        <title>Deep-cultivation of Planctomycetes and their phenomic and genomic characterization uncovers novel biology.</title>
        <authorList>
            <person name="Wiegand S."/>
            <person name="Jogler M."/>
            <person name="Boedeker C."/>
            <person name="Pinto D."/>
            <person name="Vollmers J."/>
            <person name="Rivas-Marin E."/>
            <person name="Kohn T."/>
            <person name="Peeters S.H."/>
            <person name="Heuer A."/>
            <person name="Rast P."/>
            <person name="Oberbeckmann S."/>
            <person name="Bunk B."/>
            <person name="Jeske O."/>
            <person name="Meyerdierks A."/>
            <person name="Storesund J.E."/>
            <person name="Kallscheuer N."/>
            <person name="Luecker S."/>
            <person name="Lage O.M."/>
            <person name="Pohl T."/>
            <person name="Merkel B.J."/>
            <person name="Hornburger P."/>
            <person name="Mueller R.-W."/>
            <person name="Bruemmer F."/>
            <person name="Labrenz M."/>
            <person name="Spormann A.M."/>
            <person name="Op Den Camp H."/>
            <person name="Overmann J."/>
            <person name="Amann R."/>
            <person name="Jetten M.S.M."/>
            <person name="Mascher T."/>
            <person name="Medema M.H."/>
            <person name="Devos D.P."/>
            <person name="Kaster A.-K."/>
            <person name="Ovreas L."/>
            <person name="Rohde M."/>
            <person name="Galperin M.Y."/>
            <person name="Jogler C."/>
        </authorList>
    </citation>
    <scope>NUCLEOTIDE SEQUENCE [LARGE SCALE GENOMIC DNA]</scope>
    <source>
        <strain evidence="1 2">Pla22</strain>
    </source>
</reference>
<accession>A0A5C5WRH5</accession>
<dbReference type="PANTHER" id="PTHR36456">
    <property type="entry name" value="UPF0232 PROTEIN SCO3875"/>
    <property type="match status" value="1"/>
</dbReference>
<sequence>MAKSYSKKIEAAKVAEDRPQVRRIGSLVNQLMARRGYAQVFAGEEILRSLISETGPEVGNGCSVGKLKAGVLHVYVTDSATLQELNFRKRGILKRLQKDLPDSKVTDIRFRIQAS</sequence>
<keyword evidence="2" id="KW-1185">Reference proteome</keyword>
<protein>
    <recommendedName>
        <fullName evidence="3">DUF721 domain-containing protein</fullName>
    </recommendedName>
</protein>
<evidence type="ECO:0008006" key="3">
    <source>
        <dbReference type="Google" id="ProtNLM"/>
    </source>
</evidence>
<dbReference type="RefSeq" id="WP_242631810.1">
    <property type="nucleotide sequence ID" value="NZ_SJPI01000001.1"/>
</dbReference>
<organism evidence="1 2">
    <name type="scientific">Rubripirellula amarantea</name>
    <dbReference type="NCBI Taxonomy" id="2527999"/>
    <lineage>
        <taxon>Bacteria</taxon>
        <taxon>Pseudomonadati</taxon>
        <taxon>Planctomycetota</taxon>
        <taxon>Planctomycetia</taxon>
        <taxon>Pirellulales</taxon>
        <taxon>Pirellulaceae</taxon>
        <taxon>Rubripirellula</taxon>
    </lineage>
</organism>